<evidence type="ECO:0000313" key="1">
    <source>
        <dbReference type="EMBL" id="KAK9840770.1"/>
    </source>
</evidence>
<organism evidence="1 2">
    <name type="scientific">Elliptochloris bilobata</name>
    <dbReference type="NCBI Taxonomy" id="381761"/>
    <lineage>
        <taxon>Eukaryota</taxon>
        <taxon>Viridiplantae</taxon>
        <taxon>Chlorophyta</taxon>
        <taxon>core chlorophytes</taxon>
        <taxon>Trebouxiophyceae</taxon>
        <taxon>Trebouxiophyceae incertae sedis</taxon>
        <taxon>Elliptochloris clade</taxon>
        <taxon>Elliptochloris</taxon>
    </lineage>
</organism>
<comment type="caution">
    <text evidence="1">The sequence shown here is derived from an EMBL/GenBank/DDBJ whole genome shotgun (WGS) entry which is preliminary data.</text>
</comment>
<accession>A0AAW1S4I7</accession>
<dbReference type="Proteomes" id="UP001445335">
    <property type="component" value="Unassembled WGS sequence"/>
</dbReference>
<feature type="non-terminal residue" evidence="1">
    <location>
        <position position="251"/>
    </location>
</feature>
<dbReference type="AlphaFoldDB" id="A0AAW1S4I7"/>
<evidence type="ECO:0000313" key="2">
    <source>
        <dbReference type="Proteomes" id="UP001445335"/>
    </source>
</evidence>
<name>A0AAW1S4I7_9CHLO</name>
<sequence>MQLAPELLQAAAAAGGGSKAATLQEVAAIDQLVDLLLGAKSQQELAKLVAENLLAFDPKFWLRMATRADAAESREEKDRLTALANTVMTIVDTIVARTNTQVADSSKVLQAIMAAAANEHGEWELPLSTEKADAMRREVAKHEGALDEALLSNAFAWMRKAADDRLDGMVALLQKVLQLYAGHALSKGSGGTGRQAEGEGGAAEEAVQRLLAADEDRWDALLSEAVASEVSEAALVGALRRRMEKTVLVLP</sequence>
<protein>
    <submittedName>
        <fullName evidence="1">Uncharacterized protein</fullName>
    </submittedName>
</protein>
<dbReference type="PANTHER" id="PTHR36348">
    <property type="entry name" value="EXPRESSED PROTEIN"/>
    <property type="match status" value="1"/>
</dbReference>
<reference evidence="1 2" key="1">
    <citation type="journal article" date="2024" name="Nat. Commun.">
        <title>Phylogenomics reveals the evolutionary origins of lichenization in chlorophyte algae.</title>
        <authorList>
            <person name="Puginier C."/>
            <person name="Libourel C."/>
            <person name="Otte J."/>
            <person name="Skaloud P."/>
            <person name="Haon M."/>
            <person name="Grisel S."/>
            <person name="Petersen M."/>
            <person name="Berrin J.G."/>
            <person name="Delaux P.M."/>
            <person name="Dal Grande F."/>
            <person name="Keller J."/>
        </authorList>
    </citation>
    <scope>NUCLEOTIDE SEQUENCE [LARGE SCALE GENOMIC DNA]</scope>
    <source>
        <strain evidence="1 2">SAG 245.80</strain>
    </source>
</reference>
<gene>
    <name evidence="1" type="ORF">WJX81_003589</name>
</gene>
<proteinExistence type="predicted"/>
<keyword evidence="2" id="KW-1185">Reference proteome</keyword>
<dbReference type="PANTHER" id="PTHR36348:SF1">
    <property type="entry name" value="EXPRESSED PROTEIN"/>
    <property type="match status" value="1"/>
</dbReference>
<dbReference type="EMBL" id="JALJOU010000012">
    <property type="protein sequence ID" value="KAK9840770.1"/>
    <property type="molecule type" value="Genomic_DNA"/>
</dbReference>